<dbReference type="RefSeq" id="WP_036693118.1">
    <property type="nucleotide sequence ID" value="NZ_JNVM01000052.1"/>
</dbReference>
<evidence type="ECO:0000313" key="3">
    <source>
        <dbReference type="Proteomes" id="UP000028123"/>
    </source>
</evidence>
<dbReference type="PANTHER" id="PTHR40032">
    <property type="entry name" value="EXPORTED PROTEIN-RELATED"/>
    <property type="match status" value="1"/>
</dbReference>
<gene>
    <name evidence="2" type="ORF">ET33_30395</name>
</gene>
<dbReference type="Pfam" id="PF12671">
    <property type="entry name" value="Amidase_6"/>
    <property type="match status" value="1"/>
</dbReference>
<protein>
    <recommendedName>
        <fullName evidence="1">Putative amidase domain-containing protein</fullName>
    </recommendedName>
</protein>
<accession>A0A081NTX1</accession>
<dbReference type="EMBL" id="JNVM01000052">
    <property type="protein sequence ID" value="KEQ21894.1"/>
    <property type="molecule type" value="Genomic_DNA"/>
</dbReference>
<dbReference type="OrthoDB" id="9812429at2"/>
<dbReference type="PANTHER" id="PTHR40032:SF1">
    <property type="entry name" value="EXPORTED PROTEIN"/>
    <property type="match status" value="1"/>
</dbReference>
<sequence>MSWKTTLYDYVHHRNQMDIDYSVEPMLPFVEDAAYLSAQTERLARRADIDRQRQFVPTKSETRLTVDQVAERGDSIVADITLRRTTVGEIRRVLYEEQRIEQERIILSPASDGWSVVHIEYLQTEQALRLKPSIAGGIMQAEDSFAAVGLMRTPSVPYLNTQIISQFQQAAARTPYNRLEAARYADEWWDNANPAYLAFEVNCSNYVSQCIFAGGAPMNYTGKRDSGWWYKGRVGGQEHWSFSWAVAESLQFHLLTSRRGLRAQEVANPQQLDLGDVISYDWDGDGRYQHTTIVTAKDPSGMPLVNAQTINSKHRYWSYTDSPAWTERTRYRFLHLSDSF</sequence>
<reference evidence="2 3" key="1">
    <citation type="submission" date="2014-06" db="EMBL/GenBank/DDBJ databases">
        <title>Draft genome sequence of Paenibacillus sp. MSt1.</title>
        <authorList>
            <person name="Aw Y.K."/>
            <person name="Ong K.S."/>
            <person name="Gan H.M."/>
            <person name="Lee S.M."/>
        </authorList>
    </citation>
    <scope>NUCLEOTIDE SEQUENCE [LARGE SCALE GENOMIC DNA]</scope>
    <source>
        <strain evidence="2 3">MSt1</strain>
    </source>
</reference>
<keyword evidence="3" id="KW-1185">Reference proteome</keyword>
<dbReference type="eggNOG" id="ENOG502Z7JI">
    <property type="taxonomic scope" value="Bacteria"/>
</dbReference>
<feature type="domain" description="Putative amidase" evidence="1">
    <location>
        <begin position="176"/>
        <end position="322"/>
    </location>
</feature>
<dbReference type="InterPro" id="IPR024301">
    <property type="entry name" value="Amidase_6"/>
</dbReference>
<dbReference type="Proteomes" id="UP000028123">
    <property type="component" value="Unassembled WGS sequence"/>
</dbReference>
<evidence type="ECO:0000313" key="2">
    <source>
        <dbReference type="EMBL" id="KEQ21894.1"/>
    </source>
</evidence>
<dbReference type="AlphaFoldDB" id="A0A081NTX1"/>
<proteinExistence type="predicted"/>
<evidence type="ECO:0000259" key="1">
    <source>
        <dbReference type="Pfam" id="PF12671"/>
    </source>
</evidence>
<name>A0A081NTX1_9BACL</name>
<comment type="caution">
    <text evidence="2">The sequence shown here is derived from an EMBL/GenBank/DDBJ whole genome shotgun (WGS) entry which is preliminary data.</text>
</comment>
<organism evidence="2 3">
    <name type="scientific">Paenibacillus tyrfis</name>
    <dbReference type="NCBI Taxonomy" id="1501230"/>
    <lineage>
        <taxon>Bacteria</taxon>
        <taxon>Bacillati</taxon>
        <taxon>Bacillota</taxon>
        <taxon>Bacilli</taxon>
        <taxon>Bacillales</taxon>
        <taxon>Paenibacillaceae</taxon>
        <taxon>Paenibacillus</taxon>
    </lineage>
</organism>